<evidence type="ECO:0000313" key="2">
    <source>
        <dbReference type="EMBL" id="QMW03977.1"/>
    </source>
</evidence>
<reference evidence="2 3" key="1">
    <citation type="submission" date="2020-07" db="EMBL/GenBank/DDBJ databases">
        <title>Spirosoma foliorum sp. nov., isolated from the leaves on the Nejang mountain Korea, Republic of.</title>
        <authorList>
            <person name="Ho H."/>
            <person name="Lee Y.-J."/>
            <person name="Nurcahyanto D.-A."/>
            <person name="Kim S.-G."/>
        </authorList>
    </citation>
    <scope>NUCLEOTIDE SEQUENCE [LARGE SCALE GENOMIC DNA]</scope>
    <source>
        <strain evidence="2 3">PL0136</strain>
    </source>
</reference>
<keyword evidence="1" id="KW-1133">Transmembrane helix</keyword>
<name>A0A7G5GYN5_9BACT</name>
<feature type="transmembrane region" description="Helical" evidence="1">
    <location>
        <begin position="12"/>
        <end position="32"/>
    </location>
</feature>
<dbReference type="EMBL" id="CP059732">
    <property type="protein sequence ID" value="QMW03977.1"/>
    <property type="molecule type" value="Genomic_DNA"/>
</dbReference>
<keyword evidence="1" id="KW-0812">Transmembrane</keyword>
<evidence type="ECO:0000256" key="1">
    <source>
        <dbReference type="SAM" id="Phobius"/>
    </source>
</evidence>
<evidence type="ECO:0008006" key="4">
    <source>
        <dbReference type="Google" id="ProtNLM"/>
    </source>
</evidence>
<keyword evidence="1" id="KW-0472">Membrane</keyword>
<dbReference type="Proteomes" id="UP000515369">
    <property type="component" value="Chromosome"/>
</dbReference>
<dbReference type="KEGG" id="sfol:H3H32_03190"/>
<dbReference type="Gene3D" id="3.40.50.1110">
    <property type="entry name" value="SGNH hydrolase"/>
    <property type="match status" value="1"/>
</dbReference>
<accession>A0A7G5GYN5</accession>
<dbReference type="InterPro" id="IPR036514">
    <property type="entry name" value="SGNH_hydro_sf"/>
</dbReference>
<proteinExistence type="predicted"/>
<sequence>MDFEKYSYKYLIRLAYIILILLLIEIVLRYYGFHQFPLFEENKNYEYIHKPNQNTLIYRNKFITNEYSMRSNPVSKYDSLVVLLIGDSVLNGTNQVDQDSLASTILEDTLKKSFNKNVRVLNVSSYTWGPDNVYSYLKSHGTFNADIIVSINNSGDAYDNMTFEPIVGLNPSMPSENYTLAIISFMLKEFKVFQNCVLYSKSNLNASKTGKFNKGFQQINDLALRLNIPLLVYMHASREEISLDKYNEDGKKIISFFKENNREVICDINYTLKNECYLDDIHLSAKGQRFMGEILYPHIYNLLKNLDRKDSLLK</sequence>
<keyword evidence="3" id="KW-1185">Reference proteome</keyword>
<dbReference type="SUPFAM" id="SSF52266">
    <property type="entry name" value="SGNH hydrolase"/>
    <property type="match status" value="1"/>
</dbReference>
<dbReference type="RefSeq" id="WP_182461233.1">
    <property type="nucleotide sequence ID" value="NZ_CP059732.1"/>
</dbReference>
<organism evidence="2 3">
    <name type="scientific">Spirosoma foliorum</name>
    <dbReference type="NCBI Taxonomy" id="2710596"/>
    <lineage>
        <taxon>Bacteria</taxon>
        <taxon>Pseudomonadati</taxon>
        <taxon>Bacteroidota</taxon>
        <taxon>Cytophagia</taxon>
        <taxon>Cytophagales</taxon>
        <taxon>Cytophagaceae</taxon>
        <taxon>Spirosoma</taxon>
    </lineage>
</organism>
<dbReference type="GO" id="GO:0016788">
    <property type="term" value="F:hydrolase activity, acting on ester bonds"/>
    <property type="evidence" value="ECO:0007669"/>
    <property type="project" value="UniProtKB-ARBA"/>
</dbReference>
<gene>
    <name evidence="2" type="ORF">H3H32_03190</name>
</gene>
<evidence type="ECO:0000313" key="3">
    <source>
        <dbReference type="Proteomes" id="UP000515369"/>
    </source>
</evidence>
<protein>
    <recommendedName>
        <fullName evidence="4">SGNH hydrolase-type esterase domain-containing protein</fullName>
    </recommendedName>
</protein>
<dbReference type="AlphaFoldDB" id="A0A7G5GYN5"/>